<reference evidence="3 4" key="1">
    <citation type="submission" date="2017-05" db="EMBL/GenBank/DDBJ databases">
        <authorList>
            <person name="Song R."/>
            <person name="Chenine A.L."/>
            <person name="Ruprecht R.M."/>
        </authorList>
    </citation>
    <scope>NUCLEOTIDE SEQUENCE [LARGE SCALE GENOMIC DNA]</scope>
    <source>
        <strain evidence="3 4">CECT 8899</strain>
    </source>
</reference>
<dbReference type="Pfam" id="PF00582">
    <property type="entry name" value="Usp"/>
    <property type="match status" value="2"/>
</dbReference>
<protein>
    <submittedName>
        <fullName evidence="3">Universal stress protein family protein</fullName>
    </submittedName>
</protein>
<dbReference type="OrthoDB" id="9804721at2"/>
<feature type="domain" description="UspA" evidence="2">
    <location>
        <begin position="2"/>
        <end position="157"/>
    </location>
</feature>
<gene>
    <name evidence="3" type="ORF">LOM8899_02783</name>
</gene>
<dbReference type="CDD" id="cd00293">
    <property type="entry name" value="USP-like"/>
    <property type="match status" value="2"/>
</dbReference>
<keyword evidence="4" id="KW-1185">Reference proteome</keyword>
<evidence type="ECO:0000256" key="1">
    <source>
        <dbReference type="ARBA" id="ARBA00008791"/>
    </source>
</evidence>
<evidence type="ECO:0000313" key="4">
    <source>
        <dbReference type="Proteomes" id="UP000201613"/>
    </source>
</evidence>
<dbReference type="EMBL" id="FXZK01000005">
    <property type="protein sequence ID" value="SMY08628.1"/>
    <property type="molecule type" value="Genomic_DNA"/>
</dbReference>
<dbReference type="Proteomes" id="UP000201613">
    <property type="component" value="Unassembled WGS sequence"/>
</dbReference>
<dbReference type="PRINTS" id="PR01438">
    <property type="entry name" value="UNVRSLSTRESS"/>
</dbReference>
<dbReference type="PANTHER" id="PTHR46268">
    <property type="entry name" value="STRESS RESPONSE PROTEIN NHAX"/>
    <property type="match status" value="1"/>
</dbReference>
<comment type="similarity">
    <text evidence="1">Belongs to the universal stress protein A family.</text>
</comment>
<name>A0A238LG84_9RHOB</name>
<organism evidence="3 4">
    <name type="scientific">Flavimaricola marinus</name>
    <dbReference type="NCBI Taxonomy" id="1819565"/>
    <lineage>
        <taxon>Bacteria</taxon>
        <taxon>Pseudomonadati</taxon>
        <taxon>Pseudomonadota</taxon>
        <taxon>Alphaproteobacteria</taxon>
        <taxon>Rhodobacterales</taxon>
        <taxon>Paracoccaceae</taxon>
        <taxon>Flavimaricola</taxon>
    </lineage>
</organism>
<evidence type="ECO:0000259" key="2">
    <source>
        <dbReference type="Pfam" id="PF00582"/>
    </source>
</evidence>
<feature type="domain" description="UspA" evidence="2">
    <location>
        <begin position="169"/>
        <end position="283"/>
    </location>
</feature>
<dbReference type="AlphaFoldDB" id="A0A238LG84"/>
<dbReference type="SUPFAM" id="SSF52402">
    <property type="entry name" value="Adenine nucleotide alpha hydrolases-like"/>
    <property type="match status" value="2"/>
</dbReference>
<proteinExistence type="inferred from homology"/>
<dbReference type="InterPro" id="IPR006016">
    <property type="entry name" value="UspA"/>
</dbReference>
<dbReference type="RefSeq" id="WP_093992813.1">
    <property type="nucleotide sequence ID" value="NZ_FXZK01000005.1"/>
</dbReference>
<evidence type="ECO:0000313" key="3">
    <source>
        <dbReference type="EMBL" id="SMY08628.1"/>
    </source>
</evidence>
<sequence length="285" mass="30524">MDRITAFIDGSEYAASVCDHAVWAAAQLSMPVSLVHVIGRRNDVSSPPADLSGNLRLGARTSLLEKLSKLDEERAALGRERGRAILDDGAARIAAAGDIDVITKLRNGDLIEAISELEAETRFTILGKRGEAAGFAADMLGSNLDRAVRISKRPVLVANRAFKTPERFVLAYDGSPATERAVERLTAGSVLAGMSCDMLSVGAATPQTRDKLTHAAAALRRAGFEVTEHLETGEPEAVIAKAVVDLKADMLVLGKAGHSRLRQLFIGSTTMELMRTCRVPFCIFP</sequence>
<dbReference type="Gene3D" id="3.40.50.12370">
    <property type="match status" value="1"/>
</dbReference>
<dbReference type="PANTHER" id="PTHR46268:SF15">
    <property type="entry name" value="UNIVERSAL STRESS PROTEIN HP_0031"/>
    <property type="match status" value="1"/>
</dbReference>
<accession>A0A238LG84</accession>
<dbReference type="InterPro" id="IPR006015">
    <property type="entry name" value="Universal_stress_UspA"/>
</dbReference>